<evidence type="ECO:0000313" key="3">
    <source>
        <dbReference type="Proteomes" id="UP001195483"/>
    </source>
</evidence>
<feature type="compositionally biased region" description="Polar residues" evidence="1">
    <location>
        <begin position="24"/>
        <end position="38"/>
    </location>
</feature>
<gene>
    <name evidence="2" type="ORF">CHS0354_025123</name>
</gene>
<dbReference type="AlphaFoldDB" id="A0AAE0VKB9"/>
<proteinExistence type="predicted"/>
<feature type="region of interest" description="Disordered" evidence="1">
    <location>
        <begin position="1"/>
        <end position="52"/>
    </location>
</feature>
<comment type="caution">
    <text evidence="2">The sequence shown here is derived from an EMBL/GenBank/DDBJ whole genome shotgun (WGS) entry which is preliminary data.</text>
</comment>
<reference evidence="2" key="3">
    <citation type="submission" date="2023-05" db="EMBL/GenBank/DDBJ databases">
        <authorList>
            <person name="Smith C.H."/>
        </authorList>
    </citation>
    <scope>NUCLEOTIDE SEQUENCE</scope>
    <source>
        <strain evidence="2">CHS0354</strain>
        <tissue evidence="2">Mantle</tissue>
    </source>
</reference>
<evidence type="ECO:0000313" key="2">
    <source>
        <dbReference type="EMBL" id="KAK3580786.1"/>
    </source>
</evidence>
<feature type="non-terminal residue" evidence="2">
    <location>
        <position position="52"/>
    </location>
</feature>
<dbReference type="EMBL" id="JAEAOA010001501">
    <property type="protein sequence ID" value="KAK3580786.1"/>
    <property type="molecule type" value="Genomic_DNA"/>
</dbReference>
<name>A0AAE0VKB9_9BIVA</name>
<accession>A0AAE0VKB9</accession>
<reference evidence="2" key="1">
    <citation type="journal article" date="2021" name="Genome Biol. Evol.">
        <title>A High-Quality Reference Genome for a Parasitic Bivalve with Doubly Uniparental Inheritance (Bivalvia: Unionida).</title>
        <authorList>
            <person name="Smith C.H."/>
        </authorList>
    </citation>
    <scope>NUCLEOTIDE SEQUENCE</scope>
    <source>
        <strain evidence="2">CHS0354</strain>
    </source>
</reference>
<protein>
    <submittedName>
        <fullName evidence="2">Uncharacterized protein</fullName>
    </submittedName>
</protein>
<sequence length="52" mass="5999">MSHRSHESGCEERWKVTQKEAEHNTSNSSEKTPSTNKLITVRHVPAQQQDRP</sequence>
<reference evidence="2" key="2">
    <citation type="journal article" date="2021" name="Genome Biol. Evol.">
        <title>Developing a high-quality reference genome for a parasitic bivalve with doubly uniparental inheritance (Bivalvia: Unionida).</title>
        <authorList>
            <person name="Smith C.H."/>
        </authorList>
    </citation>
    <scope>NUCLEOTIDE SEQUENCE</scope>
    <source>
        <strain evidence="2">CHS0354</strain>
        <tissue evidence="2">Mantle</tissue>
    </source>
</reference>
<evidence type="ECO:0000256" key="1">
    <source>
        <dbReference type="SAM" id="MobiDB-lite"/>
    </source>
</evidence>
<keyword evidence="3" id="KW-1185">Reference proteome</keyword>
<dbReference type="Proteomes" id="UP001195483">
    <property type="component" value="Unassembled WGS sequence"/>
</dbReference>
<organism evidence="2 3">
    <name type="scientific">Potamilus streckersoni</name>
    <dbReference type="NCBI Taxonomy" id="2493646"/>
    <lineage>
        <taxon>Eukaryota</taxon>
        <taxon>Metazoa</taxon>
        <taxon>Spiralia</taxon>
        <taxon>Lophotrochozoa</taxon>
        <taxon>Mollusca</taxon>
        <taxon>Bivalvia</taxon>
        <taxon>Autobranchia</taxon>
        <taxon>Heteroconchia</taxon>
        <taxon>Palaeoheterodonta</taxon>
        <taxon>Unionida</taxon>
        <taxon>Unionoidea</taxon>
        <taxon>Unionidae</taxon>
        <taxon>Ambleminae</taxon>
        <taxon>Lampsilini</taxon>
        <taxon>Potamilus</taxon>
    </lineage>
</organism>
<feature type="compositionally biased region" description="Basic and acidic residues" evidence="1">
    <location>
        <begin position="1"/>
        <end position="23"/>
    </location>
</feature>